<dbReference type="Proteomes" id="UP000006729">
    <property type="component" value="Chromosome 13"/>
</dbReference>
<sequence>MFHTDVVLGSSSEPSRGYFVDSAFFGKDSPLYNIQSQCGSNSTISVSVPIPRSSLKSQKDAVCVRSLNLCCESSLEINSQIYMGNEKGNAEGKSNEILGAYDFLYSNGTNFNVNVWYNASYKDAPALRLPRAVNLVTNAYLQLFKGLGAKVTLGFIKEMPKTSNALIKFDIDRFSNGHPLLYMGYFTTIPWREHLLFYGRLKNLKGSALKRGGIIILALSLSKIIYFL</sequence>
<organism evidence="1 2">
    <name type="scientific">Populus trichocarpa</name>
    <name type="common">Western balsam poplar</name>
    <name type="synonym">Populus balsamifera subsp. trichocarpa</name>
    <dbReference type="NCBI Taxonomy" id="3694"/>
    <lineage>
        <taxon>Eukaryota</taxon>
        <taxon>Viridiplantae</taxon>
        <taxon>Streptophyta</taxon>
        <taxon>Embryophyta</taxon>
        <taxon>Tracheophyta</taxon>
        <taxon>Spermatophyta</taxon>
        <taxon>Magnoliopsida</taxon>
        <taxon>eudicotyledons</taxon>
        <taxon>Gunneridae</taxon>
        <taxon>Pentapetalae</taxon>
        <taxon>rosids</taxon>
        <taxon>fabids</taxon>
        <taxon>Malpighiales</taxon>
        <taxon>Salicaceae</taxon>
        <taxon>Saliceae</taxon>
        <taxon>Populus</taxon>
    </lineage>
</organism>
<evidence type="ECO:0000313" key="2">
    <source>
        <dbReference type="Proteomes" id="UP000006729"/>
    </source>
</evidence>
<dbReference type="EMBL" id="CM009302">
    <property type="protein sequence ID" value="KAI9383733.1"/>
    <property type="molecule type" value="Genomic_DNA"/>
</dbReference>
<comment type="caution">
    <text evidence="1">The sequence shown here is derived from an EMBL/GenBank/DDBJ whole genome shotgun (WGS) entry which is preliminary data.</text>
</comment>
<name>A0ACC0S366_POPTR</name>
<proteinExistence type="predicted"/>
<keyword evidence="2" id="KW-1185">Reference proteome</keyword>
<evidence type="ECO:0000313" key="1">
    <source>
        <dbReference type="EMBL" id="KAI9383733.1"/>
    </source>
</evidence>
<accession>A0ACC0S366</accession>
<protein>
    <submittedName>
        <fullName evidence="1">Uncharacterized protein</fullName>
    </submittedName>
</protein>
<reference evidence="1 2" key="1">
    <citation type="journal article" date="2006" name="Science">
        <title>The genome of black cottonwood, Populus trichocarpa (Torr. &amp; Gray).</title>
        <authorList>
            <person name="Tuskan G.A."/>
            <person name="Difazio S."/>
            <person name="Jansson S."/>
            <person name="Bohlmann J."/>
            <person name="Grigoriev I."/>
            <person name="Hellsten U."/>
            <person name="Putnam N."/>
            <person name="Ralph S."/>
            <person name="Rombauts S."/>
            <person name="Salamov A."/>
            <person name="Schein J."/>
            <person name="Sterck L."/>
            <person name="Aerts A."/>
            <person name="Bhalerao R.R."/>
            <person name="Bhalerao R.P."/>
            <person name="Blaudez D."/>
            <person name="Boerjan W."/>
            <person name="Brun A."/>
            <person name="Brunner A."/>
            <person name="Busov V."/>
            <person name="Campbell M."/>
            <person name="Carlson J."/>
            <person name="Chalot M."/>
            <person name="Chapman J."/>
            <person name="Chen G.L."/>
            <person name="Cooper D."/>
            <person name="Coutinho P.M."/>
            <person name="Couturier J."/>
            <person name="Covert S."/>
            <person name="Cronk Q."/>
            <person name="Cunningham R."/>
            <person name="Davis J."/>
            <person name="Degroeve S."/>
            <person name="Dejardin A."/>
            <person name="Depamphilis C."/>
            <person name="Detter J."/>
            <person name="Dirks B."/>
            <person name="Dubchak I."/>
            <person name="Duplessis S."/>
            <person name="Ehlting J."/>
            <person name="Ellis B."/>
            <person name="Gendler K."/>
            <person name="Goodstein D."/>
            <person name="Gribskov M."/>
            <person name="Grimwood J."/>
            <person name="Groover A."/>
            <person name="Gunter L."/>
            <person name="Hamberger B."/>
            <person name="Heinze B."/>
            <person name="Helariutta Y."/>
            <person name="Henrissat B."/>
            <person name="Holligan D."/>
            <person name="Holt R."/>
            <person name="Huang W."/>
            <person name="Islam-Faridi N."/>
            <person name="Jones S."/>
            <person name="Jones-Rhoades M."/>
            <person name="Jorgensen R."/>
            <person name="Joshi C."/>
            <person name="Kangasjarvi J."/>
            <person name="Karlsson J."/>
            <person name="Kelleher C."/>
            <person name="Kirkpatrick R."/>
            <person name="Kirst M."/>
            <person name="Kohler A."/>
            <person name="Kalluri U."/>
            <person name="Larimer F."/>
            <person name="Leebens-Mack J."/>
            <person name="Leple J.C."/>
            <person name="Locascio P."/>
            <person name="Lou Y."/>
            <person name="Lucas S."/>
            <person name="Martin F."/>
            <person name="Montanini B."/>
            <person name="Napoli C."/>
            <person name="Nelson D.R."/>
            <person name="Nelson C."/>
            <person name="Nieminen K."/>
            <person name="Nilsson O."/>
            <person name="Pereda V."/>
            <person name="Peter G."/>
            <person name="Philippe R."/>
            <person name="Pilate G."/>
            <person name="Poliakov A."/>
            <person name="Razumovskaya J."/>
            <person name="Richardson P."/>
            <person name="Rinaldi C."/>
            <person name="Ritland K."/>
            <person name="Rouze P."/>
            <person name="Ryaboy D."/>
            <person name="Schmutz J."/>
            <person name="Schrader J."/>
            <person name="Segerman B."/>
            <person name="Shin H."/>
            <person name="Siddiqui A."/>
            <person name="Sterky F."/>
            <person name="Terry A."/>
            <person name="Tsai C.J."/>
            <person name="Uberbacher E."/>
            <person name="Unneberg P."/>
            <person name="Vahala J."/>
            <person name="Wall K."/>
            <person name="Wessler S."/>
            <person name="Yang G."/>
            <person name="Yin T."/>
            <person name="Douglas C."/>
            <person name="Marra M."/>
            <person name="Sandberg G."/>
            <person name="Van de Peer Y."/>
            <person name="Rokhsar D."/>
        </authorList>
    </citation>
    <scope>NUCLEOTIDE SEQUENCE [LARGE SCALE GENOMIC DNA]</scope>
    <source>
        <strain evidence="2">cv. Nisqually</strain>
    </source>
</reference>
<gene>
    <name evidence="1" type="ORF">POPTR_013G123401v4</name>
</gene>